<dbReference type="GeneID" id="103516350"/>
<evidence type="ECO:0000313" key="3">
    <source>
        <dbReference type="RefSeq" id="XP_008479535.1"/>
    </source>
</evidence>
<accession>A0A1S3DEQ7</accession>
<dbReference type="Proteomes" id="UP000079169">
    <property type="component" value="Unplaced"/>
</dbReference>
<dbReference type="KEGG" id="dci:103516350"/>
<evidence type="ECO:0000256" key="1">
    <source>
        <dbReference type="SAM" id="SignalP"/>
    </source>
</evidence>
<proteinExistence type="predicted"/>
<reference evidence="3" key="1">
    <citation type="submission" date="2025-08" db="UniProtKB">
        <authorList>
            <consortium name="RefSeq"/>
        </authorList>
    </citation>
    <scope>IDENTIFICATION</scope>
</reference>
<feature type="signal peptide" evidence="1">
    <location>
        <begin position="1"/>
        <end position="22"/>
    </location>
</feature>
<keyword evidence="2" id="KW-1185">Reference proteome</keyword>
<name>A0A1S3DEQ7_DIACI</name>
<gene>
    <name evidence="3" type="primary">LOC103516350</name>
</gene>
<feature type="chain" id="PRO_5010248075" evidence="1">
    <location>
        <begin position="23"/>
        <end position="159"/>
    </location>
</feature>
<dbReference type="AlphaFoldDB" id="A0A1S3DEQ7"/>
<organism evidence="2 3">
    <name type="scientific">Diaphorina citri</name>
    <name type="common">Asian citrus psyllid</name>
    <dbReference type="NCBI Taxonomy" id="121845"/>
    <lineage>
        <taxon>Eukaryota</taxon>
        <taxon>Metazoa</taxon>
        <taxon>Ecdysozoa</taxon>
        <taxon>Arthropoda</taxon>
        <taxon>Hexapoda</taxon>
        <taxon>Insecta</taxon>
        <taxon>Pterygota</taxon>
        <taxon>Neoptera</taxon>
        <taxon>Paraneoptera</taxon>
        <taxon>Hemiptera</taxon>
        <taxon>Sternorrhyncha</taxon>
        <taxon>Psylloidea</taxon>
        <taxon>Psyllidae</taxon>
        <taxon>Diaphorininae</taxon>
        <taxon>Diaphorina</taxon>
    </lineage>
</organism>
<dbReference type="PaxDb" id="121845-A0A1S3DEQ7"/>
<evidence type="ECO:0000313" key="2">
    <source>
        <dbReference type="Proteomes" id="UP000079169"/>
    </source>
</evidence>
<protein>
    <submittedName>
        <fullName evidence="3">Uncharacterized protein LOC103516350</fullName>
    </submittedName>
</protein>
<keyword evidence="1" id="KW-0732">Signal</keyword>
<sequence length="159" mass="17335">MKKPILFLPLTILFFSLDHSSSTPGPTEESFPGLLDSTNLAPAKLCIPGNAESIANCQTKLKADVQAHLYPLFNLSKLTDGRCAHVTHGVVKGPDGKPAGLVRCCMDGSYSLGPGMEDRLLFHFFNDNGKDAIMVRAFYGKDCLDKMKRENYTETPLAA</sequence>
<dbReference type="RefSeq" id="XP_008479535.1">
    <property type="nucleotide sequence ID" value="XM_008481313.3"/>
</dbReference>